<sequence>MDNNLQDPTWHWLFVSSNGYVTTVKNKIGDPNMPGRVYDRMEIAWFVELRDWSSGISISVNGKPV</sequence>
<dbReference type="EMBL" id="JAIWYP010000007">
    <property type="protein sequence ID" value="KAH3796137.1"/>
    <property type="molecule type" value="Genomic_DNA"/>
</dbReference>
<organism evidence="1 2">
    <name type="scientific">Dreissena polymorpha</name>
    <name type="common">Zebra mussel</name>
    <name type="synonym">Mytilus polymorpha</name>
    <dbReference type="NCBI Taxonomy" id="45954"/>
    <lineage>
        <taxon>Eukaryota</taxon>
        <taxon>Metazoa</taxon>
        <taxon>Spiralia</taxon>
        <taxon>Lophotrochozoa</taxon>
        <taxon>Mollusca</taxon>
        <taxon>Bivalvia</taxon>
        <taxon>Autobranchia</taxon>
        <taxon>Heteroconchia</taxon>
        <taxon>Euheterodonta</taxon>
        <taxon>Imparidentia</taxon>
        <taxon>Neoheterodontei</taxon>
        <taxon>Myida</taxon>
        <taxon>Dreissenoidea</taxon>
        <taxon>Dreissenidae</taxon>
        <taxon>Dreissena</taxon>
    </lineage>
</organism>
<name>A0A9D4FD67_DREPO</name>
<reference evidence="1" key="1">
    <citation type="journal article" date="2019" name="bioRxiv">
        <title>The Genome of the Zebra Mussel, Dreissena polymorpha: A Resource for Invasive Species Research.</title>
        <authorList>
            <person name="McCartney M.A."/>
            <person name="Auch B."/>
            <person name="Kono T."/>
            <person name="Mallez S."/>
            <person name="Zhang Y."/>
            <person name="Obille A."/>
            <person name="Becker A."/>
            <person name="Abrahante J.E."/>
            <person name="Garbe J."/>
            <person name="Badalamenti J.P."/>
            <person name="Herman A."/>
            <person name="Mangelson H."/>
            <person name="Liachko I."/>
            <person name="Sullivan S."/>
            <person name="Sone E.D."/>
            <person name="Koren S."/>
            <person name="Silverstein K.A.T."/>
            <person name="Beckman K.B."/>
            <person name="Gohl D.M."/>
        </authorList>
    </citation>
    <scope>NUCLEOTIDE SEQUENCE</scope>
    <source>
        <strain evidence="1">Duluth1</strain>
        <tissue evidence="1">Whole animal</tissue>
    </source>
</reference>
<gene>
    <name evidence="1" type="ORF">DPMN_149704</name>
</gene>
<reference evidence="1" key="2">
    <citation type="submission" date="2020-11" db="EMBL/GenBank/DDBJ databases">
        <authorList>
            <person name="McCartney M.A."/>
            <person name="Auch B."/>
            <person name="Kono T."/>
            <person name="Mallez S."/>
            <person name="Becker A."/>
            <person name="Gohl D.M."/>
            <person name="Silverstein K.A.T."/>
            <person name="Koren S."/>
            <person name="Bechman K.B."/>
            <person name="Herman A."/>
            <person name="Abrahante J.E."/>
            <person name="Garbe J."/>
        </authorList>
    </citation>
    <scope>NUCLEOTIDE SEQUENCE</scope>
    <source>
        <strain evidence="1">Duluth1</strain>
        <tissue evidence="1">Whole animal</tissue>
    </source>
</reference>
<dbReference type="AlphaFoldDB" id="A0A9D4FD67"/>
<evidence type="ECO:0000313" key="1">
    <source>
        <dbReference type="EMBL" id="KAH3796137.1"/>
    </source>
</evidence>
<accession>A0A9D4FD67</accession>
<keyword evidence="2" id="KW-1185">Reference proteome</keyword>
<comment type="caution">
    <text evidence="1">The sequence shown here is derived from an EMBL/GenBank/DDBJ whole genome shotgun (WGS) entry which is preliminary data.</text>
</comment>
<dbReference type="Proteomes" id="UP000828390">
    <property type="component" value="Unassembled WGS sequence"/>
</dbReference>
<evidence type="ECO:0000313" key="2">
    <source>
        <dbReference type="Proteomes" id="UP000828390"/>
    </source>
</evidence>
<protein>
    <submittedName>
        <fullName evidence="1">Uncharacterized protein</fullName>
    </submittedName>
</protein>
<proteinExistence type="predicted"/>